<dbReference type="Proteomes" id="UP000233837">
    <property type="component" value="Unassembled WGS sequence"/>
</dbReference>
<evidence type="ECO:0000313" key="3">
    <source>
        <dbReference type="EMBL" id="PKU74900.1"/>
    </source>
</evidence>
<evidence type="ECO:0000256" key="1">
    <source>
        <dbReference type="ARBA" id="ARBA00022737"/>
    </source>
</evidence>
<accession>A0A2I0WGV6</accession>
<dbReference type="GO" id="GO:0009414">
    <property type="term" value="P:response to water deprivation"/>
    <property type="evidence" value="ECO:0007669"/>
    <property type="project" value="TreeGrafter"/>
</dbReference>
<dbReference type="PROSITE" id="PS51897">
    <property type="entry name" value="ANNEXIN_2"/>
    <property type="match status" value="1"/>
</dbReference>
<dbReference type="InterPro" id="IPR037104">
    <property type="entry name" value="Annexin_sf"/>
</dbReference>
<dbReference type="GO" id="GO:0005509">
    <property type="term" value="F:calcium ion binding"/>
    <property type="evidence" value="ECO:0007669"/>
    <property type="project" value="InterPro"/>
</dbReference>
<keyword evidence="2" id="KW-0041">Annexin</keyword>
<dbReference type="PANTHER" id="PTHR10502:SF207">
    <property type="entry name" value="OS09G0368850 PROTEIN"/>
    <property type="match status" value="1"/>
</dbReference>
<dbReference type="Gene3D" id="1.10.220.10">
    <property type="entry name" value="Annexin"/>
    <property type="match status" value="1"/>
</dbReference>
<dbReference type="GO" id="GO:0001786">
    <property type="term" value="F:phosphatidylserine binding"/>
    <property type="evidence" value="ECO:0007669"/>
    <property type="project" value="TreeGrafter"/>
</dbReference>
<dbReference type="GO" id="GO:0005886">
    <property type="term" value="C:plasma membrane"/>
    <property type="evidence" value="ECO:0007669"/>
    <property type="project" value="TreeGrafter"/>
</dbReference>
<keyword evidence="1" id="KW-0677">Repeat</keyword>
<dbReference type="EMBL" id="KZ502665">
    <property type="protein sequence ID" value="PKU74900.1"/>
    <property type="molecule type" value="Genomic_DNA"/>
</dbReference>
<organism evidence="3 4">
    <name type="scientific">Dendrobium catenatum</name>
    <dbReference type="NCBI Taxonomy" id="906689"/>
    <lineage>
        <taxon>Eukaryota</taxon>
        <taxon>Viridiplantae</taxon>
        <taxon>Streptophyta</taxon>
        <taxon>Embryophyta</taxon>
        <taxon>Tracheophyta</taxon>
        <taxon>Spermatophyta</taxon>
        <taxon>Magnoliopsida</taxon>
        <taxon>Liliopsida</taxon>
        <taxon>Asparagales</taxon>
        <taxon>Orchidaceae</taxon>
        <taxon>Epidendroideae</taxon>
        <taxon>Malaxideae</taxon>
        <taxon>Dendrobiinae</taxon>
        <taxon>Dendrobium</taxon>
    </lineage>
</organism>
<dbReference type="GO" id="GO:0009408">
    <property type="term" value="P:response to heat"/>
    <property type="evidence" value="ECO:0007669"/>
    <property type="project" value="TreeGrafter"/>
</dbReference>
<protein>
    <submittedName>
        <fullName evidence="3">Annexin D5</fullName>
    </submittedName>
</protein>
<name>A0A2I0WGV6_9ASPA</name>
<dbReference type="AlphaFoldDB" id="A0A2I0WGV6"/>
<dbReference type="PANTHER" id="PTHR10502">
    <property type="entry name" value="ANNEXIN"/>
    <property type="match status" value="1"/>
</dbReference>
<proteinExistence type="predicted"/>
<dbReference type="GO" id="GO:0005544">
    <property type="term" value="F:calcium-dependent phospholipid binding"/>
    <property type="evidence" value="ECO:0007669"/>
    <property type="project" value="InterPro"/>
</dbReference>
<dbReference type="GO" id="GO:0009409">
    <property type="term" value="P:response to cold"/>
    <property type="evidence" value="ECO:0007669"/>
    <property type="project" value="TreeGrafter"/>
</dbReference>
<dbReference type="GO" id="GO:0005737">
    <property type="term" value="C:cytoplasm"/>
    <property type="evidence" value="ECO:0007669"/>
    <property type="project" value="TreeGrafter"/>
</dbReference>
<dbReference type="SMART" id="SM00335">
    <property type="entry name" value="ANX"/>
    <property type="match status" value="1"/>
</dbReference>
<dbReference type="GO" id="GO:0009651">
    <property type="term" value="P:response to salt stress"/>
    <property type="evidence" value="ECO:0007669"/>
    <property type="project" value="TreeGrafter"/>
</dbReference>
<dbReference type="Pfam" id="PF00191">
    <property type="entry name" value="Annexin"/>
    <property type="match status" value="1"/>
</dbReference>
<evidence type="ECO:0000256" key="2">
    <source>
        <dbReference type="ARBA" id="ARBA00023216"/>
    </source>
</evidence>
<sequence length="86" mass="10060">MQYMVYLQLCEPSDRDAEIIRRAMYANKTDLKLVMEIICTRSSLELLSIKQAYRVKYISLLEQDILTKANGSLKEVIVLLFLKKNM</sequence>
<reference evidence="3 4" key="2">
    <citation type="journal article" date="2017" name="Nature">
        <title>The Apostasia genome and the evolution of orchids.</title>
        <authorList>
            <person name="Zhang G.Q."/>
            <person name="Liu K.W."/>
            <person name="Li Z."/>
            <person name="Lohaus R."/>
            <person name="Hsiao Y.Y."/>
            <person name="Niu S.C."/>
            <person name="Wang J.Y."/>
            <person name="Lin Y.C."/>
            <person name="Xu Q."/>
            <person name="Chen L.J."/>
            <person name="Yoshida K."/>
            <person name="Fujiwara S."/>
            <person name="Wang Z.W."/>
            <person name="Zhang Y.Q."/>
            <person name="Mitsuda N."/>
            <person name="Wang M."/>
            <person name="Liu G.H."/>
            <person name="Pecoraro L."/>
            <person name="Huang H.X."/>
            <person name="Xiao X.J."/>
            <person name="Lin M."/>
            <person name="Wu X.Y."/>
            <person name="Wu W.L."/>
            <person name="Chen Y.Y."/>
            <person name="Chang S.B."/>
            <person name="Sakamoto S."/>
            <person name="Ohme-Takagi M."/>
            <person name="Yagi M."/>
            <person name="Zeng S.J."/>
            <person name="Shen C.Y."/>
            <person name="Yeh C.M."/>
            <person name="Luo Y.B."/>
            <person name="Tsai W.C."/>
            <person name="Van de Peer Y."/>
            <person name="Liu Z.J."/>
        </authorList>
    </citation>
    <scope>NUCLEOTIDE SEQUENCE [LARGE SCALE GENOMIC DNA]</scope>
    <source>
        <tissue evidence="3">The whole plant</tissue>
    </source>
</reference>
<keyword evidence="4" id="KW-1185">Reference proteome</keyword>
<evidence type="ECO:0000313" key="4">
    <source>
        <dbReference type="Proteomes" id="UP000233837"/>
    </source>
</evidence>
<reference evidence="3 4" key="1">
    <citation type="journal article" date="2016" name="Sci. Rep.">
        <title>The Dendrobium catenatum Lindl. genome sequence provides insights into polysaccharide synthase, floral development and adaptive evolution.</title>
        <authorList>
            <person name="Zhang G.Q."/>
            <person name="Xu Q."/>
            <person name="Bian C."/>
            <person name="Tsai W.C."/>
            <person name="Yeh C.M."/>
            <person name="Liu K.W."/>
            <person name="Yoshida K."/>
            <person name="Zhang L.S."/>
            <person name="Chang S.B."/>
            <person name="Chen F."/>
            <person name="Shi Y."/>
            <person name="Su Y.Y."/>
            <person name="Zhang Y.Q."/>
            <person name="Chen L.J."/>
            <person name="Yin Y."/>
            <person name="Lin M."/>
            <person name="Huang H."/>
            <person name="Deng H."/>
            <person name="Wang Z.W."/>
            <person name="Zhu S.L."/>
            <person name="Zhao X."/>
            <person name="Deng C."/>
            <person name="Niu S.C."/>
            <person name="Huang J."/>
            <person name="Wang M."/>
            <person name="Liu G.H."/>
            <person name="Yang H.J."/>
            <person name="Xiao X.J."/>
            <person name="Hsiao Y.Y."/>
            <person name="Wu W.L."/>
            <person name="Chen Y.Y."/>
            <person name="Mitsuda N."/>
            <person name="Ohme-Takagi M."/>
            <person name="Luo Y.B."/>
            <person name="Van de Peer Y."/>
            <person name="Liu Z.J."/>
        </authorList>
    </citation>
    <scope>NUCLEOTIDE SEQUENCE [LARGE SCALE GENOMIC DNA]</scope>
    <source>
        <tissue evidence="3">The whole plant</tissue>
    </source>
</reference>
<dbReference type="SUPFAM" id="SSF47874">
    <property type="entry name" value="Annexin"/>
    <property type="match status" value="1"/>
</dbReference>
<gene>
    <name evidence="3" type="primary">ANN5</name>
    <name evidence="3" type="ORF">MA16_Dca027677</name>
</gene>
<dbReference type="InterPro" id="IPR018502">
    <property type="entry name" value="Annexin_repeat"/>
</dbReference>